<evidence type="ECO:0000313" key="2">
    <source>
        <dbReference type="EMBL" id="QDQ28647.1"/>
    </source>
</evidence>
<dbReference type="RefSeq" id="WP_144280030.1">
    <property type="nucleotide sequence ID" value="NZ_CP041730.1"/>
</dbReference>
<dbReference type="Proteomes" id="UP000317550">
    <property type="component" value="Chromosome"/>
</dbReference>
<feature type="compositionally biased region" description="Basic and acidic residues" evidence="1">
    <location>
        <begin position="15"/>
        <end position="32"/>
    </location>
</feature>
<gene>
    <name evidence="2" type="ORF">FNU76_21085</name>
</gene>
<sequence length="347" mass="38075">MKIQQSQVQLAGQHEAARQHSVEQQLRVEIRRNPPPPPDQMVELSSEARAAQQADAASLDIRQQLESHPLWHLIKQLVKNLTGRDIDITSIAPPRSRSPQPAGVPAVPAPDATASAAPSARRRADWRADYQYHEVLQEVERSRFAASGHIVTEDGRRMAFSAVLELERQFRQESNVHISIATPGMRKDPLVLNYAAPSATLSHDKIAFDLDADGSADHISFLETGSGFLALDRNEDGAINDGRELFGAQSGNGFADLAEHDDDRNGWIDENDAVWGKLQLWTRDASGRAGLVSLEKLGIGAIYLGNTATEFALNDENNRTQGQIRRSGVYLSENGRAGTVQQVDLTV</sequence>
<dbReference type="PANTHER" id="PTHR39431">
    <property type="entry name" value="FRPA/C-RELATED PROTEIN"/>
    <property type="match status" value="1"/>
</dbReference>
<dbReference type="EMBL" id="CP041730">
    <property type="protein sequence ID" value="QDQ28647.1"/>
    <property type="molecule type" value="Genomic_DNA"/>
</dbReference>
<feature type="region of interest" description="Disordered" evidence="1">
    <location>
        <begin position="90"/>
        <end position="121"/>
    </location>
</feature>
<evidence type="ECO:0000313" key="3">
    <source>
        <dbReference type="Proteomes" id="UP000317550"/>
    </source>
</evidence>
<evidence type="ECO:0000256" key="1">
    <source>
        <dbReference type="SAM" id="MobiDB-lite"/>
    </source>
</evidence>
<protein>
    <submittedName>
        <fullName evidence="2">VCBS repeat-containing protein</fullName>
    </submittedName>
</protein>
<name>A0A516SKF8_9NEIS</name>
<dbReference type="OrthoDB" id="9773411at2"/>
<reference evidence="3" key="1">
    <citation type="submission" date="2019-07" db="EMBL/GenBank/DDBJ databases">
        <title>Chitinimonas sp. nov., isolated from Ny-Alesund, arctica soil.</title>
        <authorList>
            <person name="Xu Q."/>
            <person name="Peng F."/>
        </authorList>
    </citation>
    <scope>NUCLEOTIDE SEQUENCE [LARGE SCALE GENOMIC DNA]</scope>
    <source>
        <strain evidence="3">R3-44</strain>
    </source>
</reference>
<dbReference type="AlphaFoldDB" id="A0A516SKF8"/>
<feature type="region of interest" description="Disordered" evidence="1">
    <location>
        <begin position="1"/>
        <end position="42"/>
    </location>
</feature>
<feature type="compositionally biased region" description="Polar residues" evidence="1">
    <location>
        <begin position="1"/>
        <end position="10"/>
    </location>
</feature>
<organism evidence="2 3">
    <name type="scientific">Chitinimonas arctica</name>
    <dbReference type="NCBI Taxonomy" id="2594795"/>
    <lineage>
        <taxon>Bacteria</taxon>
        <taxon>Pseudomonadati</taxon>
        <taxon>Pseudomonadota</taxon>
        <taxon>Betaproteobacteria</taxon>
        <taxon>Neisseriales</taxon>
        <taxon>Chitinibacteraceae</taxon>
        <taxon>Chitinimonas</taxon>
    </lineage>
</organism>
<accession>A0A516SKF8</accession>
<proteinExistence type="predicted"/>
<feature type="compositionally biased region" description="Low complexity" evidence="1">
    <location>
        <begin position="98"/>
        <end position="119"/>
    </location>
</feature>
<dbReference type="PANTHER" id="PTHR39431:SF1">
    <property type="entry name" value="FRPA_C-RELATED PROTEIN"/>
    <property type="match status" value="1"/>
</dbReference>
<dbReference type="KEGG" id="cari:FNU76_21085"/>
<keyword evidence="3" id="KW-1185">Reference proteome</keyword>